<dbReference type="PANTHER" id="PTHR23501">
    <property type="entry name" value="MAJOR FACILITATOR SUPERFAMILY"/>
    <property type="match status" value="1"/>
</dbReference>
<protein>
    <recommendedName>
        <fullName evidence="8">EamA domain-containing protein</fullName>
    </recommendedName>
</protein>
<comment type="caution">
    <text evidence="6">The sequence shown here is derived from an EMBL/GenBank/DDBJ whole genome shotgun (WGS) entry which is preliminary data.</text>
</comment>
<feature type="transmembrane region" description="Helical" evidence="5">
    <location>
        <begin position="31"/>
        <end position="52"/>
    </location>
</feature>
<feature type="transmembrane region" description="Helical" evidence="5">
    <location>
        <begin position="58"/>
        <end position="79"/>
    </location>
</feature>
<evidence type="ECO:0000256" key="5">
    <source>
        <dbReference type="SAM" id="Phobius"/>
    </source>
</evidence>
<keyword evidence="2 5" id="KW-0812">Transmembrane</keyword>
<dbReference type="EMBL" id="QJNS01000098">
    <property type="protein sequence ID" value="RYO87636.1"/>
    <property type="molecule type" value="Genomic_DNA"/>
</dbReference>
<evidence type="ECO:0000256" key="4">
    <source>
        <dbReference type="ARBA" id="ARBA00023136"/>
    </source>
</evidence>
<feature type="transmembrane region" description="Helical" evidence="5">
    <location>
        <begin position="144"/>
        <end position="162"/>
    </location>
</feature>
<evidence type="ECO:0000313" key="6">
    <source>
        <dbReference type="EMBL" id="RYO87636.1"/>
    </source>
</evidence>
<evidence type="ECO:0000256" key="3">
    <source>
        <dbReference type="ARBA" id="ARBA00022989"/>
    </source>
</evidence>
<evidence type="ECO:0000256" key="2">
    <source>
        <dbReference type="ARBA" id="ARBA00022692"/>
    </source>
</evidence>
<keyword evidence="7" id="KW-1185">Reference proteome</keyword>
<keyword evidence="4 5" id="KW-0472">Membrane</keyword>
<organism evidence="6 7">
    <name type="scientific">Monosporascus cannonballus</name>
    <dbReference type="NCBI Taxonomy" id="155416"/>
    <lineage>
        <taxon>Eukaryota</taxon>
        <taxon>Fungi</taxon>
        <taxon>Dikarya</taxon>
        <taxon>Ascomycota</taxon>
        <taxon>Pezizomycotina</taxon>
        <taxon>Sordariomycetes</taxon>
        <taxon>Xylariomycetidae</taxon>
        <taxon>Xylariales</taxon>
        <taxon>Xylariales incertae sedis</taxon>
        <taxon>Monosporascus</taxon>
    </lineage>
</organism>
<dbReference type="PANTHER" id="PTHR23501:SF43">
    <property type="entry name" value="MULTIDRUG TRANSPORTER, PUTATIVE (AFU_ORTHOLOGUE AFUA_6G03040)-RELATED"/>
    <property type="match status" value="1"/>
</dbReference>
<proteinExistence type="predicted"/>
<name>A0ABY0H8K1_9PEZI</name>
<evidence type="ECO:0000256" key="1">
    <source>
        <dbReference type="ARBA" id="ARBA00004141"/>
    </source>
</evidence>
<gene>
    <name evidence="6" type="ORF">DL762_004180</name>
</gene>
<feature type="transmembrane region" description="Helical" evidence="5">
    <location>
        <begin position="169"/>
        <end position="189"/>
    </location>
</feature>
<evidence type="ECO:0008006" key="8">
    <source>
        <dbReference type="Google" id="ProtNLM"/>
    </source>
</evidence>
<accession>A0ABY0H8K1</accession>
<dbReference type="Proteomes" id="UP000294003">
    <property type="component" value="Unassembled WGS sequence"/>
</dbReference>
<sequence>MPNKLRLEPAAHLAESGSFPQRLASLRRLDFLGVFTLAGASVLFMTALQQAAEGVSFASPKVLTLLILAPVFLLSFLVWQRSITADSRKTDPLFGWNLITNRVFVAMLGNAWLSGLVLVVTIVQIPQRFMLVNSLSAIDAGVRLLPFAAVVASTSVLAAIIASKFKIPAINVLIFGACIEVAGVAGLSRTSTQPTIESPQYGFQILAGAGVGIYNIILILLIPCRKWSHNPS</sequence>
<reference evidence="6 7" key="1">
    <citation type="submission" date="2018-06" db="EMBL/GenBank/DDBJ databases">
        <title>Complete Genomes of Monosporascus.</title>
        <authorList>
            <person name="Robinson A.J."/>
            <person name="Natvig D.O."/>
        </authorList>
    </citation>
    <scope>NUCLEOTIDE SEQUENCE [LARGE SCALE GENOMIC DNA]</scope>
    <source>
        <strain evidence="6 7">CBS 609.92</strain>
    </source>
</reference>
<feature type="transmembrane region" description="Helical" evidence="5">
    <location>
        <begin position="103"/>
        <end position="124"/>
    </location>
</feature>
<keyword evidence="3 5" id="KW-1133">Transmembrane helix</keyword>
<evidence type="ECO:0000313" key="7">
    <source>
        <dbReference type="Proteomes" id="UP000294003"/>
    </source>
</evidence>
<feature type="transmembrane region" description="Helical" evidence="5">
    <location>
        <begin position="201"/>
        <end position="222"/>
    </location>
</feature>
<dbReference type="InterPro" id="IPR036259">
    <property type="entry name" value="MFS_trans_sf"/>
</dbReference>
<comment type="subcellular location">
    <subcellularLocation>
        <location evidence="1">Membrane</location>
        <topology evidence="1">Multi-pass membrane protein</topology>
    </subcellularLocation>
</comment>
<dbReference type="SUPFAM" id="SSF103473">
    <property type="entry name" value="MFS general substrate transporter"/>
    <property type="match status" value="1"/>
</dbReference>